<evidence type="ECO:0000259" key="5">
    <source>
        <dbReference type="PROSITE" id="PS50067"/>
    </source>
</evidence>
<dbReference type="PANTHER" id="PTHR47972:SF16">
    <property type="entry name" value="KINESIN-LIKE PROTEIN"/>
    <property type="match status" value="1"/>
</dbReference>
<dbReference type="Proteomes" id="UP000626109">
    <property type="component" value="Unassembled WGS sequence"/>
</dbReference>
<dbReference type="InterPro" id="IPR027417">
    <property type="entry name" value="P-loop_NTPase"/>
</dbReference>
<comment type="similarity">
    <text evidence="3 4">Belongs to the TRAFAC class myosin-kinesin ATPase superfamily. Kinesin family.</text>
</comment>
<evidence type="ECO:0000313" key="6">
    <source>
        <dbReference type="EMBL" id="CAE8603413.1"/>
    </source>
</evidence>
<dbReference type="SUPFAM" id="SSF52540">
    <property type="entry name" value="P-loop containing nucleoside triphosphate hydrolases"/>
    <property type="match status" value="1"/>
</dbReference>
<dbReference type="InterPro" id="IPR036961">
    <property type="entry name" value="Kinesin_motor_dom_sf"/>
</dbReference>
<protein>
    <recommendedName>
        <fullName evidence="4">Kinesin-like protein</fullName>
    </recommendedName>
</protein>
<evidence type="ECO:0000313" key="7">
    <source>
        <dbReference type="EMBL" id="CAE8660761.1"/>
    </source>
</evidence>
<evidence type="ECO:0000256" key="2">
    <source>
        <dbReference type="ARBA" id="ARBA00022840"/>
    </source>
</evidence>
<dbReference type="GO" id="GO:0005874">
    <property type="term" value="C:microtubule"/>
    <property type="evidence" value="ECO:0007669"/>
    <property type="project" value="UniProtKB-KW"/>
</dbReference>
<dbReference type="GO" id="GO:0005524">
    <property type="term" value="F:ATP binding"/>
    <property type="evidence" value="ECO:0007669"/>
    <property type="project" value="UniProtKB-UniRule"/>
</dbReference>
<name>A0A813IXY0_POLGL</name>
<comment type="caution">
    <text evidence="7">The sequence shown here is derived from an EMBL/GenBank/DDBJ whole genome shotgun (WGS) entry which is preliminary data.</text>
</comment>
<dbReference type="FunFam" id="3.40.850.10:FF:000113">
    <property type="entry name" value="Kinesin-like protein"/>
    <property type="match status" value="1"/>
</dbReference>
<feature type="domain" description="Kinesin motor" evidence="5">
    <location>
        <begin position="35"/>
        <end position="363"/>
    </location>
</feature>
<dbReference type="OrthoDB" id="3176171at2759"/>
<keyword evidence="9" id="KW-1185">Reference proteome</keyword>
<keyword evidence="1 3" id="KW-0547">Nucleotide-binding</keyword>
<dbReference type="Proteomes" id="UP000654075">
    <property type="component" value="Unassembled WGS sequence"/>
</dbReference>
<dbReference type="PROSITE" id="PS00411">
    <property type="entry name" value="KINESIN_MOTOR_1"/>
    <property type="match status" value="1"/>
</dbReference>
<dbReference type="EMBL" id="CAJNNW010017329">
    <property type="protein sequence ID" value="CAE8660761.1"/>
    <property type="molecule type" value="Genomic_DNA"/>
</dbReference>
<dbReference type="Gene3D" id="3.40.850.10">
    <property type="entry name" value="Kinesin motor domain"/>
    <property type="match status" value="1"/>
</dbReference>
<dbReference type="GO" id="GO:0003777">
    <property type="term" value="F:microtubule motor activity"/>
    <property type="evidence" value="ECO:0007669"/>
    <property type="project" value="InterPro"/>
</dbReference>
<keyword evidence="2 3" id="KW-0067">ATP-binding</keyword>
<dbReference type="GO" id="GO:0008017">
    <property type="term" value="F:microtubule binding"/>
    <property type="evidence" value="ECO:0007669"/>
    <property type="project" value="InterPro"/>
</dbReference>
<dbReference type="PANTHER" id="PTHR47972">
    <property type="entry name" value="KINESIN-LIKE PROTEIN KLP-3"/>
    <property type="match status" value="1"/>
</dbReference>
<dbReference type="InterPro" id="IPR027640">
    <property type="entry name" value="Kinesin-like_fam"/>
</dbReference>
<keyword evidence="4" id="KW-0493">Microtubule</keyword>
<evidence type="ECO:0000256" key="4">
    <source>
        <dbReference type="RuleBase" id="RU000394"/>
    </source>
</evidence>
<reference evidence="7" key="1">
    <citation type="submission" date="2021-02" db="EMBL/GenBank/DDBJ databases">
        <authorList>
            <person name="Dougan E. K."/>
            <person name="Rhodes N."/>
            <person name="Thang M."/>
            <person name="Chan C."/>
        </authorList>
    </citation>
    <scope>NUCLEOTIDE SEQUENCE</scope>
</reference>
<evidence type="ECO:0000313" key="9">
    <source>
        <dbReference type="Proteomes" id="UP000654075"/>
    </source>
</evidence>
<dbReference type="InterPro" id="IPR001752">
    <property type="entry name" value="Kinesin_motor_dom"/>
</dbReference>
<accession>A0A813IXY0</accession>
<feature type="binding site" evidence="3">
    <location>
        <begin position="117"/>
        <end position="124"/>
    </location>
    <ligand>
        <name>ATP</name>
        <dbReference type="ChEBI" id="CHEBI:30616"/>
    </ligand>
</feature>
<gene>
    <name evidence="6" type="ORF">PGLA1383_LOCUS21624</name>
    <name evidence="7" type="ORF">PGLA2088_LOCUS14259</name>
</gene>
<organism evidence="7 8">
    <name type="scientific">Polarella glacialis</name>
    <name type="common">Dinoflagellate</name>
    <dbReference type="NCBI Taxonomy" id="89957"/>
    <lineage>
        <taxon>Eukaryota</taxon>
        <taxon>Sar</taxon>
        <taxon>Alveolata</taxon>
        <taxon>Dinophyceae</taxon>
        <taxon>Suessiales</taxon>
        <taxon>Suessiaceae</taxon>
        <taxon>Polarella</taxon>
    </lineage>
</organism>
<dbReference type="PRINTS" id="PR00380">
    <property type="entry name" value="KINESINHEAVY"/>
</dbReference>
<evidence type="ECO:0000313" key="8">
    <source>
        <dbReference type="Proteomes" id="UP000626109"/>
    </source>
</evidence>
<sequence>VDRITAQYHQLEAQFIEEQKLRKKYHNQIQDMKGAIRVFARFRPLGRSEREAGDSVVLSQVDAFTVDLRRPDHKDSRNFQFDSVFGQGSTQDEVFTECRDLVQSAVDGYNVTIFAYGQTGAGKTHTMYGSKEDPGLAPRSIQTLFDMINRETQRGGKTFKVKAYMVEVYKQDILDLLTDPPQKGQKAPSLQVKKDVGRGIMYVEGVTERPVSTPQELKALLVEGERKRHVAATKMNDCSSRSHLMLSIIIECTVKDTEQVRYGKITLCDLAGSERPKKSEVSGEALKETIEINKSLTCLGDVIEALTKGDKSIPYRNHKLTMLMQDSLGGSAKTLMFVNCSPARSNTEETLMSLKWASRARQVTNDVKKNADSKEVARLKQVITLMSQAQNVQEEPSEKKDMVS</sequence>
<keyword evidence="3 4" id="KW-0505">Motor protein</keyword>
<evidence type="ECO:0000256" key="3">
    <source>
        <dbReference type="PROSITE-ProRule" id="PRU00283"/>
    </source>
</evidence>
<dbReference type="EMBL" id="CAJNNV010015366">
    <property type="protein sequence ID" value="CAE8603413.1"/>
    <property type="molecule type" value="Genomic_DNA"/>
</dbReference>
<dbReference type="PROSITE" id="PS50067">
    <property type="entry name" value="KINESIN_MOTOR_2"/>
    <property type="match status" value="1"/>
</dbReference>
<dbReference type="AlphaFoldDB" id="A0A813IXY0"/>
<dbReference type="GO" id="GO:0007018">
    <property type="term" value="P:microtubule-based movement"/>
    <property type="evidence" value="ECO:0007669"/>
    <property type="project" value="InterPro"/>
</dbReference>
<dbReference type="OMA" id="DIMRENS"/>
<feature type="non-terminal residue" evidence="7">
    <location>
        <position position="404"/>
    </location>
</feature>
<proteinExistence type="inferred from homology"/>
<dbReference type="InterPro" id="IPR019821">
    <property type="entry name" value="Kinesin_motor_CS"/>
</dbReference>
<dbReference type="Pfam" id="PF00225">
    <property type="entry name" value="Kinesin"/>
    <property type="match status" value="1"/>
</dbReference>
<evidence type="ECO:0000256" key="1">
    <source>
        <dbReference type="ARBA" id="ARBA00022741"/>
    </source>
</evidence>
<dbReference type="SMART" id="SM00129">
    <property type="entry name" value="KISc"/>
    <property type="match status" value="1"/>
</dbReference>